<proteinExistence type="predicted"/>
<organism evidence="3">
    <name type="scientific">Schistocephalus solidus</name>
    <name type="common">Tapeworm</name>
    <dbReference type="NCBI Taxonomy" id="70667"/>
    <lineage>
        <taxon>Eukaryota</taxon>
        <taxon>Metazoa</taxon>
        <taxon>Spiralia</taxon>
        <taxon>Lophotrochozoa</taxon>
        <taxon>Platyhelminthes</taxon>
        <taxon>Cestoda</taxon>
        <taxon>Eucestoda</taxon>
        <taxon>Diphyllobothriidea</taxon>
        <taxon>Diphyllobothriidae</taxon>
        <taxon>Schistocephalus</taxon>
    </lineage>
</organism>
<feature type="coiled-coil region" evidence="1">
    <location>
        <begin position="132"/>
        <end position="244"/>
    </location>
</feature>
<dbReference type="AlphaFoldDB" id="A0A0X3PN90"/>
<feature type="region of interest" description="Disordered" evidence="2">
    <location>
        <begin position="666"/>
        <end position="689"/>
    </location>
</feature>
<reference evidence="3" key="1">
    <citation type="submission" date="2016-01" db="EMBL/GenBank/DDBJ databases">
        <title>Reference transcriptome for the parasite Schistocephalus solidus: insights into the molecular evolution of parasitism.</title>
        <authorList>
            <person name="Hebert F.O."/>
            <person name="Grambauer S."/>
            <person name="Barber I."/>
            <person name="Landry C.R."/>
            <person name="Aubin-Horth N."/>
        </authorList>
    </citation>
    <scope>NUCLEOTIDE SEQUENCE</scope>
</reference>
<name>A0A0X3PN90_SCHSO</name>
<evidence type="ECO:0000256" key="2">
    <source>
        <dbReference type="SAM" id="MobiDB-lite"/>
    </source>
</evidence>
<dbReference type="EMBL" id="GEEE01014519">
    <property type="protein sequence ID" value="JAP48706.1"/>
    <property type="molecule type" value="Transcribed_RNA"/>
</dbReference>
<feature type="coiled-coil region" evidence="1">
    <location>
        <begin position="509"/>
        <end position="536"/>
    </location>
</feature>
<evidence type="ECO:0000313" key="3">
    <source>
        <dbReference type="EMBL" id="JAP48706.1"/>
    </source>
</evidence>
<keyword evidence="1" id="KW-0175">Coiled coil</keyword>
<gene>
    <name evidence="3" type="ORF">TR113792</name>
</gene>
<sequence length="801" mass="91406">MPKAFEKGCFPTLLNNTMTRLDSVCRSSPLIHTSIQKIKAGEKEKTDFGTAESEVNIFRAILDSKEDEIAYLSSKLSKIGKRFSDFKNFMYQKLHDAQSSLAKAASNQEELQTLNLKSETEILQLKMMVGTLNRAITEKDILLREMRQIARRFEISFIECGLDQVPQYEKLNQRLNELSDAVSEKDKKIRTLVDEREEYIKLNSLMQKSIQKEEVRTDNLEKGLDDAKDRIRQLDMENSLLKEDYEFQLKRGCEKENEIKEVKEKLAQQSRTEAEKVRLCVEQAVSGVKNLAQRQLCDAARRLEAAEIALAAQTKQLHCKHEEVIRRNFKDGCQDKATQADENQKLMLISNGTPMKTSLKEISRSESDLRNISISPMRSFGSCKNPDKEFSMTPLMDFTMQADFNHLREKLKKTREHVYQLELNQRLVFAQLVWLASDRKSGLLAHLNGPSKSTKISVRSNPGCGRPTGTVNCSLGVTQVKPKSRPFENVCLCEDEQTIAQPMDQSKIIAQINELLNEKDEKIKQAKEKEFLLKQQILTLRNAKLSEDVTPSDGARTQKSKPKCLSDRLRRAELRLAKVLAETEKWQKCCDEKDSELAAERTHARDLQTTHKADMLVRNKFLQTVCQILASSLHSFDSHRIVTSDGPASAVIDVDSSRNRQMEVCEQKSLRPSGDLPEEPPINSNFNCSKDVPRVEVQGTNHIFRRRRLPVEPKPWKTLDRPASEDKYARTPSLDIFQGLYSPKTTSTPKSQDVVITAPYCEKTRWNNADSYPADSLSDWDQLSLETTKLLTTLIGKIQAR</sequence>
<evidence type="ECO:0000256" key="1">
    <source>
        <dbReference type="SAM" id="Coils"/>
    </source>
</evidence>
<accession>A0A0X3PN90</accession>
<protein>
    <submittedName>
        <fullName evidence="3">Uncharacterized protein</fullName>
    </submittedName>
</protein>